<feature type="domain" description="Macro" evidence="8">
    <location>
        <begin position="18"/>
        <end position="198"/>
    </location>
</feature>
<keyword evidence="5" id="KW-0904">Protein phosphatase</keyword>
<dbReference type="GO" id="GO:0140291">
    <property type="term" value="P:peptidyl-glutamate ADP-deribosylation"/>
    <property type="evidence" value="ECO:0007669"/>
    <property type="project" value="TreeGrafter"/>
</dbReference>
<name>A0A6A5ZPQ5_9PLEO</name>
<dbReference type="GO" id="GO:0004721">
    <property type="term" value="F:phosphoprotein phosphatase activity"/>
    <property type="evidence" value="ECO:0007669"/>
    <property type="project" value="UniProtKB-KW"/>
</dbReference>
<evidence type="ECO:0000256" key="4">
    <source>
        <dbReference type="ARBA" id="ARBA00019744"/>
    </source>
</evidence>
<comment type="catalytic activity">
    <reaction evidence="6">
        <text>ADP-alpha-D-ribose 1''-phosphate + H2O = ADP-D-ribose + phosphate</text>
        <dbReference type="Rhea" id="RHEA:25029"/>
        <dbReference type="ChEBI" id="CHEBI:15377"/>
        <dbReference type="ChEBI" id="CHEBI:43474"/>
        <dbReference type="ChEBI" id="CHEBI:57967"/>
        <dbReference type="ChEBI" id="CHEBI:58753"/>
        <dbReference type="EC" id="3.1.3.84"/>
    </reaction>
</comment>
<comment type="function">
    <text evidence="1">Highly specific phosphatase involved in the metabolism of ADP-ribose 1''-phosphate (Appr1p) which is produced as a consequence of tRNA splicing.</text>
</comment>
<evidence type="ECO:0000256" key="3">
    <source>
        <dbReference type="ARBA" id="ARBA00012983"/>
    </source>
</evidence>
<dbReference type="EC" id="3.1.3.84" evidence="3"/>
<evidence type="ECO:0000256" key="6">
    <source>
        <dbReference type="ARBA" id="ARBA00034427"/>
    </source>
</evidence>
<dbReference type="PROSITE" id="PS51154">
    <property type="entry name" value="MACRO"/>
    <property type="match status" value="1"/>
</dbReference>
<dbReference type="Gene3D" id="3.40.220.10">
    <property type="entry name" value="Leucine Aminopeptidase, subunit E, domain 1"/>
    <property type="match status" value="1"/>
</dbReference>
<dbReference type="SMART" id="SM00506">
    <property type="entry name" value="A1pp"/>
    <property type="match status" value="1"/>
</dbReference>
<evidence type="ECO:0000313" key="9">
    <source>
        <dbReference type="EMBL" id="KAF2121662.1"/>
    </source>
</evidence>
<dbReference type="OrthoDB" id="2155246at2759"/>
<comment type="similarity">
    <text evidence="2">Belongs to the POA1 family.</text>
</comment>
<dbReference type="SUPFAM" id="SSF52949">
    <property type="entry name" value="Macro domain-like"/>
    <property type="match status" value="1"/>
</dbReference>
<evidence type="ECO:0000313" key="10">
    <source>
        <dbReference type="Proteomes" id="UP000799770"/>
    </source>
</evidence>
<dbReference type="Proteomes" id="UP000799770">
    <property type="component" value="Unassembled WGS sequence"/>
</dbReference>
<gene>
    <name evidence="9" type="ORF">BDV96DRAFT_217903</name>
</gene>
<dbReference type="InterPro" id="IPR050892">
    <property type="entry name" value="ADP-ribose_metab_enzymes"/>
</dbReference>
<evidence type="ECO:0000259" key="8">
    <source>
        <dbReference type="PROSITE" id="PS51154"/>
    </source>
</evidence>
<dbReference type="Pfam" id="PF01661">
    <property type="entry name" value="Macro"/>
    <property type="match status" value="1"/>
</dbReference>
<keyword evidence="5" id="KW-0378">Hydrolase</keyword>
<accession>A0A6A5ZPQ5</accession>
<evidence type="ECO:0000256" key="5">
    <source>
        <dbReference type="ARBA" id="ARBA00022912"/>
    </source>
</evidence>
<dbReference type="PANTHER" id="PTHR12521">
    <property type="entry name" value="PROTEIN C6ORF130"/>
    <property type="match status" value="1"/>
</dbReference>
<dbReference type="InterPro" id="IPR002589">
    <property type="entry name" value="Macro_dom"/>
</dbReference>
<sequence length="198" mass="21672">MSPNGKRKAASPAAEEPPEKTTKTAPKTLKLTYHKGDIFNAPDNTLLVHACNTQGSWGAGIAAAFKQRYPKAYIKYRDHCVTDHDPAIDAVPTASSLLIPPSEVEGKKGKPKSHYIGCLFTSAKYGRKKDKPETILANTGPAIKQLLEDAKKEGIENVRMCKINSARFGVPWERTVAVLEGIEVEDGWVGEIEVWSID</sequence>
<evidence type="ECO:0000256" key="1">
    <source>
        <dbReference type="ARBA" id="ARBA00002432"/>
    </source>
</evidence>
<reference evidence="9" key="1">
    <citation type="journal article" date="2020" name="Stud. Mycol.">
        <title>101 Dothideomycetes genomes: a test case for predicting lifestyles and emergence of pathogens.</title>
        <authorList>
            <person name="Haridas S."/>
            <person name="Albert R."/>
            <person name="Binder M."/>
            <person name="Bloem J."/>
            <person name="Labutti K."/>
            <person name="Salamov A."/>
            <person name="Andreopoulos B."/>
            <person name="Baker S."/>
            <person name="Barry K."/>
            <person name="Bills G."/>
            <person name="Bluhm B."/>
            <person name="Cannon C."/>
            <person name="Castanera R."/>
            <person name="Culley D."/>
            <person name="Daum C."/>
            <person name="Ezra D."/>
            <person name="Gonzalez J."/>
            <person name="Henrissat B."/>
            <person name="Kuo A."/>
            <person name="Liang C."/>
            <person name="Lipzen A."/>
            <person name="Lutzoni F."/>
            <person name="Magnuson J."/>
            <person name="Mondo S."/>
            <person name="Nolan M."/>
            <person name="Ohm R."/>
            <person name="Pangilinan J."/>
            <person name="Park H.-J."/>
            <person name="Ramirez L."/>
            <person name="Alfaro M."/>
            <person name="Sun H."/>
            <person name="Tritt A."/>
            <person name="Yoshinaga Y."/>
            <person name="Zwiers L.-H."/>
            <person name="Turgeon B."/>
            <person name="Goodwin S."/>
            <person name="Spatafora J."/>
            <person name="Crous P."/>
            <person name="Grigoriev I."/>
        </authorList>
    </citation>
    <scope>NUCLEOTIDE SEQUENCE</scope>
    <source>
        <strain evidence="9">CBS 627.86</strain>
    </source>
</reference>
<proteinExistence type="inferred from homology"/>
<dbReference type="PANTHER" id="PTHR12521:SF0">
    <property type="entry name" value="ADP-RIBOSE GLYCOHYDROLASE OARD1"/>
    <property type="match status" value="1"/>
</dbReference>
<dbReference type="InterPro" id="IPR043472">
    <property type="entry name" value="Macro_dom-like"/>
</dbReference>
<dbReference type="CDD" id="cd02901">
    <property type="entry name" value="Macro_Poa1p-like"/>
    <property type="match status" value="1"/>
</dbReference>
<dbReference type="EMBL" id="ML977312">
    <property type="protein sequence ID" value="KAF2121662.1"/>
    <property type="molecule type" value="Genomic_DNA"/>
</dbReference>
<feature type="region of interest" description="Disordered" evidence="7">
    <location>
        <begin position="1"/>
        <end position="27"/>
    </location>
</feature>
<organism evidence="9 10">
    <name type="scientific">Lophiotrema nucula</name>
    <dbReference type="NCBI Taxonomy" id="690887"/>
    <lineage>
        <taxon>Eukaryota</taxon>
        <taxon>Fungi</taxon>
        <taxon>Dikarya</taxon>
        <taxon>Ascomycota</taxon>
        <taxon>Pezizomycotina</taxon>
        <taxon>Dothideomycetes</taxon>
        <taxon>Pleosporomycetidae</taxon>
        <taxon>Pleosporales</taxon>
        <taxon>Lophiotremataceae</taxon>
        <taxon>Lophiotrema</taxon>
    </lineage>
</organism>
<protein>
    <recommendedName>
        <fullName evidence="4">ADP-ribose 1''-phosphate phosphatase</fullName>
        <ecNumber evidence="3">3.1.3.84</ecNumber>
    </recommendedName>
</protein>
<keyword evidence="10" id="KW-1185">Reference proteome</keyword>
<evidence type="ECO:0000256" key="2">
    <source>
        <dbReference type="ARBA" id="ARBA00006575"/>
    </source>
</evidence>
<dbReference type="AlphaFoldDB" id="A0A6A5ZPQ5"/>
<evidence type="ECO:0000256" key="7">
    <source>
        <dbReference type="SAM" id="MobiDB-lite"/>
    </source>
</evidence>